<dbReference type="Gene3D" id="1.20.120.530">
    <property type="entry name" value="GntR ligand-binding domain-like"/>
    <property type="match status" value="1"/>
</dbReference>
<dbReference type="Gene3D" id="1.10.10.10">
    <property type="entry name" value="Winged helix-like DNA-binding domain superfamily/Winged helix DNA-binding domain"/>
    <property type="match status" value="1"/>
</dbReference>
<evidence type="ECO:0000256" key="2">
    <source>
        <dbReference type="ARBA" id="ARBA00023125"/>
    </source>
</evidence>
<evidence type="ECO:0000256" key="1">
    <source>
        <dbReference type="ARBA" id="ARBA00023015"/>
    </source>
</evidence>
<dbReference type="RefSeq" id="WP_180282819.1">
    <property type="nucleotide sequence ID" value="NZ_JABFDB010000010.1"/>
</dbReference>
<dbReference type="SUPFAM" id="SSF48008">
    <property type="entry name" value="GntR ligand-binding domain-like"/>
    <property type="match status" value="1"/>
</dbReference>
<evidence type="ECO:0000259" key="4">
    <source>
        <dbReference type="PROSITE" id="PS50949"/>
    </source>
</evidence>
<dbReference type="SUPFAM" id="SSF46785">
    <property type="entry name" value="Winged helix' DNA-binding domain"/>
    <property type="match status" value="1"/>
</dbReference>
<dbReference type="SMART" id="SM00345">
    <property type="entry name" value="HTH_GNTR"/>
    <property type="match status" value="1"/>
</dbReference>
<dbReference type="InterPro" id="IPR008920">
    <property type="entry name" value="TF_FadR/GntR_C"/>
</dbReference>
<evidence type="ECO:0000256" key="3">
    <source>
        <dbReference type="ARBA" id="ARBA00023163"/>
    </source>
</evidence>
<dbReference type="EMBL" id="JABFDB010000010">
    <property type="protein sequence ID" value="NYZ21048.1"/>
    <property type="molecule type" value="Genomic_DNA"/>
</dbReference>
<name>A0ABX2TD32_9PROT</name>
<keyword evidence="2" id="KW-0238">DNA-binding</keyword>
<evidence type="ECO:0000313" key="5">
    <source>
        <dbReference type="EMBL" id="NYZ21048.1"/>
    </source>
</evidence>
<comment type="caution">
    <text evidence="5">The sequence shown here is derived from an EMBL/GenBank/DDBJ whole genome shotgun (WGS) entry which is preliminary data.</text>
</comment>
<sequence length="224" mass="25156">MPPDPTARPLTLRSQVEEFLRRSIMTGRFAMGERLVERELCEMLGVSRPSVREALRALEAEKLVTIIPNKGPIVTLLTREEAGDLYALRALLEGYATREFTRLAGDEEVERLGGAVRALHEEAASGDRNRLLAAKARFYDIIFDGCGNRLVKEFLSSLFTRINLLRATSFSRPERLPVSLREIDGLYERIRSRDLDGAQKAAEEHILNARAAALPVLDERRSAP</sequence>
<protein>
    <submittedName>
        <fullName evidence="5">GntR family transcriptional regulator</fullName>
    </submittedName>
</protein>
<dbReference type="PROSITE" id="PS50949">
    <property type="entry name" value="HTH_GNTR"/>
    <property type="match status" value="1"/>
</dbReference>
<dbReference type="InterPro" id="IPR000524">
    <property type="entry name" value="Tscrpt_reg_HTH_GntR"/>
</dbReference>
<gene>
    <name evidence="5" type="ORF">HND93_15135</name>
</gene>
<dbReference type="CDD" id="cd07377">
    <property type="entry name" value="WHTH_GntR"/>
    <property type="match status" value="1"/>
</dbReference>
<dbReference type="Proteomes" id="UP000584642">
    <property type="component" value="Unassembled WGS sequence"/>
</dbReference>
<keyword evidence="6" id="KW-1185">Reference proteome</keyword>
<organism evidence="5 6">
    <name type="scientific">Azospirillum oleiclasticum</name>
    <dbReference type="NCBI Taxonomy" id="2735135"/>
    <lineage>
        <taxon>Bacteria</taxon>
        <taxon>Pseudomonadati</taxon>
        <taxon>Pseudomonadota</taxon>
        <taxon>Alphaproteobacteria</taxon>
        <taxon>Rhodospirillales</taxon>
        <taxon>Azospirillaceae</taxon>
        <taxon>Azospirillum</taxon>
    </lineage>
</organism>
<accession>A0ABX2TD32</accession>
<dbReference type="InterPro" id="IPR036388">
    <property type="entry name" value="WH-like_DNA-bd_sf"/>
</dbReference>
<dbReference type="InterPro" id="IPR011711">
    <property type="entry name" value="GntR_C"/>
</dbReference>
<keyword evidence="3" id="KW-0804">Transcription</keyword>
<dbReference type="Pfam" id="PF07729">
    <property type="entry name" value="FCD"/>
    <property type="match status" value="1"/>
</dbReference>
<feature type="domain" description="HTH gntR-type" evidence="4">
    <location>
        <begin position="10"/>
        <end position="77"/>
    </location>
</feature>
<keyword evidence="1" id="KW-0805">Transcription regulation</keyword>
<proteinExistence type="predicted"/>
<dbReference type="PRINTS" id="PR00035">
    <property type="entry name" value="HTHGNTR"/>
</dbReference>
<dbReference type="InterPro" id="IPR036390">
    <property type="entry name" value="WH_DNA-bd_sf"/>
</dbReference>
<dbReference type="PANTHER" id="PTHR43537:SF24">
    <property type="entry name" value="GLUCONATE OPERON TRANSCRIPTIONAL REPRESSOR"/>
    <property type="match status" value="1"/>
</dbReference>
<dbReference type="SMART" id="SM00895">
    <property type="entry name" value="FCD"/>
    <property type="match status" value="1"/>
</dbReference>
<dbReference type="Pfam" id="PF00392">
    <property type="entry name" value="GntR"/>
    <property type="match status" value="1"/>
</dbReference>
<reference evidence="5 6" key="1">
    <citation type="submission" date="2020-05" db="EMBL/GenBank/DDBJ databases">
        <title>Azospirillum oleiclasticum sp. nov, a nitrogen-fixing and heavy crude oil-emulsifying bacterium isolated from the crude oil of Yumen Oilfield.</title>
        <authorList>
            <person name="Wu D."/>
            <person name="Cai M."/>
            <person name="Zhang X."/>
        </authorList>
    </citation>
    <scope>NUCLEOTIDE SEQUENCE [LARGE SCALE GENOMIC DNA]</scope>
    <source>
        <strain evidence="5 6">ROY-1-1-2</strain>
    </source>
</reference>
<dbReference type="PANTHER" id="PTHR43537">
    <property type="entry name" value="TRANSCRIPTIONAL REGULATOR, GNTR FAMILY"/>
    <property type="match status" value="1"/>
</dbReference>
<evidence type="ECO:0000313" key="6">
    <source>
        <dbReference type="Proteomes" id="UP000584642"/>
    </source>
</evidence>